<protein>
    <submittedName>
        <fullName evidence="2">Oidioi.mRNA.OKI2018_I69.XSR.g15531.t1.cds</fullName>
    </submittedName>
</protein>
<reference evidence="2 3" key="1">
    <citation type="submission" date="2021-04" db="EMBL/GenBank/DDBJ databases">
        <authorList>
            <person name="Bliznina A."/>
        </authorList>
    </citation>
    <scope>NUCLEOTIDE SEQUENCE [LARGE SCALE GENOMIC DNA]</scope>
</reference>
<evidence type="ECO:0000313" key="2">
    <source>
        <dbReference type="EMBL" id="CAG5098288.1"/>
    </source>
</evidence>
<dbReference type="InterPro" id="IPR036865">
    <property type="entry name" value="CRAL-TRIO_dom_sf"/>
</dbReference>
<feature type="compositionally biased region" description="Polar residues" evidence="1">
    <location>
        <begin position="89"/>
        <end position="113"/>
    </location>
</feature>
<dbReference type="EMBL" id="OU015569">
    <property type="protein sequence ID" value="CAG5098288.1"/>
    <property type="molecule type" value="Genomic_DNA"/>
</dbReference>
<name>A0ABN7SH52_OIKDI</name>
<organism evidence="2 3">
    <name type="scientific">Oikopleura dioica</name>
    <name type="common">Tunicate</name>
    <dbReference type="NCBI Taxonomy" id="34765"/>
    <lineage>
        <taxon>Eukaryota</taxon>
        <taxon>Metazoa</taxon>
        <taxon>Chordata</taxon>
        <taxon>Tunicata</taxon>
        <taxon>Appendicularia</taxon>
        <taxon>Copelata</taxon>
        <taxon>Oikopleuridae</taxon>
        <taxon>Oikopleura</taxon>
    </lineage>
</organism>
<sequence>MDKLKNLIVDDDIDEQDKLKTRMLIQGKTLKRKPSFALDPNAAKDVQNALNSRQDFNNSSGLSSLADLSLTGGEGQTDSRSRGSGLPLTPQNSVDLSEAASNKASTSSPTKNETLLEISDDESDIDDADAQFLDDPILKQYKNSFKHIGNDPDNVPIFMLTARDLPSEKLINYEDISNRLADYAQEQLATFDNPNYTIYFVAGMAKGEHLPSAKTCERLRLRWTSKKTLKKFFFIHLGVKNNIYISRIMASLSDETKSKLIKCTKTKSLEKYGHNSKIHLPVDLANFDKNV</sequence>
<accession>A0ABN7SH52</accession>
<keyword evidence="3" id="KW-1185">Reference proteome</keyword>
<evidence type="ECO:0000313" key="3">
    <source>
        <dbReference type="Proteomes" id="UP001158576"/>
    </source>
</evidence>
<dbReference type="Gene3D" id="3.40.525.10">
    <property type="entry name" value="CRAL-TRIO lipid binding domain"/>
    <property type="match status" value="1"/>
</dbReference>
<feature type="region of interest" description="Disordered" evidence="1">
    <location>
        <begin position="53"/>
        <end position="113"/>
    </location>
</feature>
<dbReference type="Proteomes" id="UP001158576">
    <property type="component" value="Chromosome XSR"/>
</dbReference>
<feature type="compositionally biased region" description="Low complexity" evidence="1">
    <location>
        <begin position="59"/>
        <end position="71"/>
    </location>
</feature>
<gene>
    <name evidence="2" type="ORF">OKIOD_LOCUS7089</name>
</gene>
<evidence type="ECO:0000256" key="1">
    <source>
        <dbReference type="SAM" id="MobiDB-lite"/>
    </source>
</evidence>
<proteinExistence type="predicted"/>